<keyword evidence="1" id="KW-0812">Transmembrane</keyword>
<protein>
    <submittedName>
        <fullName evidence="2">Uncharacterized protein</fullName>
    </submittedName>
</protein>
<dbReference type="EMBL" id="JAXIVS010000007">
    <property type="protein sequence ID" value="MDY7229181.1"/>
    <property type="molecule type" value="Genomic_DNA"/>
</dbReference>
<evidence type="ECO:0000313" key="3">
    <source>
        <dbReference type="Proteomes" id="UP001291309"/>
    </source>
</evidence>
<proteinExistence type="predicted"/>
<organism evidence="2 3">
    <name type="scientific">Hyalangium rubrum</name>
    <dbReference type="NCBI Taxonomy" id="3103134"/>
    <lineage>
        <taxon>Bacteria</taxon>
        <taxon>Pseudomonadati</taxon>
        <taxon>Myxococcota</taxon>
        <taxon>Myxococcia</taxon>
        <taxon>Myxococcales</taxon>
        <taxon>Cystobacterineae</taxon>
        <taxon>Archangiaceae</taxon>
        <taxon>Hyalangium</taxon>
    </lineage>
</organism>
<feature type="transmembrane region" description="Helical" evidence="1">
    <location>
        <begin position="62"/>
        <end position="79"/>
    </location>
</feature>
<evidence type="ECO:0000313" key="2">
    <source>
        <dbReference type="EMBL" id="MDY7229181.1"/>
    </source>
</evidence>
<reference evidence="2 3" key="1">
    <citation type="submission" date="2023-12" db="EMBL/GenBank/DDBJ databases">
        <title>the genome sequence of Hyalangium sp. s54d21.</title>
        <authorList>
            <person name="Zhang X."/>
        </authorList>
    </citation>
    <scope>NUCLEOTIDE SEQUENCE [LARGE SCALE GENOMIC DNA]</scope>
    <source>
        <strain evidence="3">s54d21</strain>
    </source>
</reference>
<keyword evidence="1" id="KW-0472">Membrane</keyword>
<name>A0ABU5H7B6_9BACT</name>
<keyword evidence="1" id="KW-1133">Transmembrane helix</keyword>
<sequence>MMALIAVLGLVCGLIGLVSSIFILIDAFQKSVGKGFMVLCIPCYIIYYIANEFDHPKKQLIITGWAIGVIGNILVNILSRAAM</sequence>
<comment type="caution">
    <text evidence="2">The sequence shown here is derived from an EMBL/GenBank/DDBJ whole genome shotgun (WGS) entry which is preliminary data.</text>
</comment>
<dbReference type="RefSeq" id="WP_321547901.1">
    <property type="nucleotide sequence ID" value="NZ_JAXIVS010000007.1"/>
</dbReference>
<accession>A0ABU5H7B6</accession>
<feature type="transmembrane region" description="Helical" evidence="1">
    <location>
        <begin position="32"/>
        <end position="50"/>
    </location>
</feature>
<gene>
    <name evidence="2" type="ORF">SYV04_22400</name>
</gene>
<keyword evidence="3" id="KW-1185">Reference proteome</keyword>
<dbReference type="Proteomes" id="UP001291309">
    <property type="component" value="Unassembled WGS sequence"/>
</dbReference>
<evidence type="ECO:0000256" key="1">
    <source>
        <dbReference type="SAM" id="Phobius"/>
    </source>
</evidence>
<feature type="transmembrane region" description="Helical" evidence="1">
    <location>
        <begin position="6"/>
        <end position="25"/>
    </location>
</feature>